<name>A0A1M6M088_REIAG</name>
<dbReference type="InterPro" id="IPR011050">
    <property type="entry name" value="Pectin_lyase_fold/virulence"/>
</dbReference>
<evidence type="ECO:0000256" key="1">
    <source>
        <dbReference type="SAM" id="SignalP"/>
    </source>
</evidence>
<dbReference type="Proteomes" id="UP000184474">
    <property type="component" value="Unassembled WGS sequence"/>
</dbReference>
<dbReference type="EMBL" id="FRAA01000001">
    <property type="protein sequence ID" value="SHJ76703.1"/>
    <property type="molecule type" value="Genomic_DNA"/>
</dbReference>
<feature type="signal peptide" evidence="1">
    <location>
        <begin position="1"/>
        <end position="21"/>
    </location>
</feature>
<organism evidence="2 3">
    <name type="scientific">Reichenbachiella agariperforans</name>
    <dbReference type="NCBI Taxonomy" id="156994"/>
    <lineage>
        <taxon>Bacteria</taxon>
        <taxon>Pseudomonadati</taxon>
        <taxon>Bacteroidota</taxon>
        <taxon>Cytophagia</taxon>
        <taxon>Cytophagales</taxon>
        <taxon>Reichenbachiellaceae</taxon>
        <taxon>Reichenbachiella</taxon>
    </lineage>
</organism>
<dbReference type="AlphaFoldDB" id="A0A1M6M088"/>
<dbReference type="InterPro" id="IPR012334">
    <property type="entry name" value="Pectin_lyas_fold"/>
</dbReference>
<feature type="chain" id="PRO_5009919376" description="Right handed beta helix region" evidence="1">
    <location>
        <begin position="22"/>
        <end position="462"/>
    </location>
</feature>
<keyword evidence="3" id="KW-1185">Reference proteome</keyword>
<protein>
    <recommendedName>
        <fullName evidence="4">Right handed beta helix region</fullName>
    </recommendedName>
</protein>
<accession>A0A1M6M088</accession>
<evidence type="ECO:0008006" key="4">
    <source>
        <dbReference type="Google" id="ProtNLM"/>
    </source>
</evidence>
<proteinExistence type="predicted"/>
<dbReference type="RefSeq" id="WP_073120251.1">
    <property type="nucleotide sequence ID" value="NZ_FRAA01000001.1"/>
</dbReference>
<gene>
    <name evidence="2" type="ORF">SAMN04488028_1011159</name>
</gene>
<sequence>MKRKIGYWIIGLLLSHSAIQAAEIKVHSITELAKYAAQDGNIVSMQPGVYQMKDYLTEKVVKKTKPDGVGRYAMIDFSGSDNTFDLTGVTIEVDTELLSIFKARVIELYVRGNNVHIKGLTVTDIGNHPTFKGGHSMTVAGDNVKIEKVTLNISGSSPYGYGDLLGKGGGALVRLQKHSGMCIEGLNDSIVDSSIYSKAFGHCFFVQGGRNVYFENCYAEGVTRTTDAMLAETSGLAYDNSFASVYTNYSGEKLIPRGYTKSLNECGFRMYGKGGVKGIKTGAVTAVNCKAKNTRIGFAFGKITDDVLIKDSETIGCEVGYNVGGVTVQNSRGDVAHGPLLYVYGDQPSHVEMFLLPTESQTTVHALALISGNDHQVTLSKWRNMTRGQSHPIRIGTTRPPANNGFSPLGSASTSRVALHNSTGMPVELNSEASRNRVVTNGEVADLGTDNHIEASLLVLDE</sequence>
<dbReference type="SUPFAM" id="SSF51126">
    <property type="entry name" value="Pectin lyase-like"/>
    <property type="match status" value="1"/>
</dbReference>
<evidence type="ECO:0000313" key="2">
    <source>
        <dbReference type="EMBL" id="SHJ76703.1"/>
    </source>
</evidence>
<reference evidence="3" key="1">
    <citation type="submission" date="2016-11" db="EMBL/GenBank/DDBJ databases">
        <authorList>
            <person name="Varghese N."/>
            <person name="Submissions S."/>
        </authorList>
    </citation>
    <scope>NUCLEOTIDE SEQUENCE [LARGE SCALE GENOMIC DNA]</scope>
    <source>
        <strain evidence="3">DSM 26134</strain>
    </source>
</reference>
<keyword evidence="1" id="KW-0732">Signal</keyword>
<dbReference type="Gene3D" id="2.160.20.10">
    <property type="entry name" value="Single-stranded right-handed beta-helix, Pectin lyase-like"/>
    <property type="match status" value="1"/>
</dbReference>
<evidence type="ECO:0000313" key="3">
    <source>
        <dbReference type="Proteomes" id="UP000184474"/>
    </source>
</evidence>
<dbReference type="STRING" id="156994.SAMN04488028_1011159"/>